<protein>
    <submittedName>
        <fullName evidence="1">Uncharacterized protein</fullName>
    </submittedName>
</protein>
<proteinExistence type="predicted"/>
<gene>
    <name evidence="1" type="ORF">LCGC14_0711860</name>
</gene>
<reference evidence="1" key="1">
    <citation type="journal article" date="2015" name="Nature">
        <title>Complex archaea that bridge the gap between prokaryotes and eukaryotes.</title>
        <authorList>
            <person name="Spang A."/>
            <person name="Saw J.H."/>
            <person name="Jorgensen S.L."/>
            <person name="Zaremba-Niedzwiedzka K."/>
            <person name="Martijn J."/>
            <person name="Lind A.E."/>
            <person name="van Eijk R."/>
            <person name="Schleper C."/>
            <person name="Guy L."/>
            <person name="Ettema T.J."/>
        </authorList>
    </citation>
    <scope>NUCLEOTIDE SEQUENCE</scope>
</reference>
<name>A0A0F9QJC2_9ZZZZ</name>
<dbReference type="EMBL" id="LAZR01001571">
    <property type="protein sequence ID" value="KKN42584.1"/>
    <property type="molecule type" value="Genomic_DNA"/>
</dbReference>
<sequence length="191" mass="22015">MDDTLLSGFLTAIFAISKELSIKKIQVMDMDDLKFIYDNVPPYLLILNVNKDVSLEFGKSILSEAMKLFEEIYDGLSEEIKTDLNELTEELKSINFDSQIDQFVNRALMDEYYQNPRKIVDEMEKYLVSLFGSMGNEIIENSISKICKLRDNFEKESIEELVSLIEISLGRKINPSQASIITQQLRDTFSQ</sequence>
<accession>A0A0F9QJC2</accession>
<evidence type="ECO:0000313" key="1">
    <source>
        <dbReference type="EMBL" id="KKN42584.1"/>
    </source>
</evidence>
<comment type="caution">
    <text evidence="1">The sequence shown here is derived from an EMBL/GenBank/DDBJ whole genome shotgun (WGS) entry which is preliminary data.</text>
</comment>
<dbReference type="AlphaFoldDB" id="A0A0F9QJC2"/>
<organism evidence="1">
    <name type="scientific">marine sediment metagenome</name>
    <dbReference type="NCBI Taxonomy" id="412755"/>
    <lineage>
        <taxon>unclassified sequences</taxon>
        <taxon>metagenomes</taxon>
        <taxon>ecological metagenomes</taxon>
    </lineage>
</organism>